<dbReference type="VEuPathDB" id="MicrosporidiaDB:A0H76_1753"/>
<reference evidence="1 2" key="1">
    <citation type="journal article" date="2017" name="Environ. Microbiol.">
        <title>Decay of the glycolytic pathway and adaptation to intranuclear parasitism within Enterocytozoonidae microsporidia.</title>
        <authorList>
            <person name="Wiredu Boakye D."/>
            <person name="Jaroenlak P."/>
            <person name="Prachumwat A."/>
            <person name="Williams T.A."/>
            <person name="Bateman K.S."/>
            <person name="Itsathitphaisarn O."/>
            <person name="Sritunyalucksana K."/>
            <person name="Paszkiewicz K.H."/>
            <person name="Moore K.A."/>
            <person name="Stentiford G.D."/>
            <person name="Williams B.A."/>
        </authorList>
    </citation>
    <scope>NUCLEOTIDE SEQUENCE [LARGE SCALE GENOMIC DNA]</scope>
    <source>
        <strain evidence="1 2">GB1</strain>
    </source>
</reference>
<sequence>MTVIQIKGTDIVTNSVNYIRLEVCNHIIFEKLGNPGRVVQIEKSLFKGRKYSREITILVYYM</sequence>
<dbReference type="AlphaFoldDB" id="A0A1X0QDC8"/>
<keyword evidence="2" id="KW-1185">Reference proteome</keyword>
<comment type="caution">
    <text evidence="1">The sequence shown here is derived from an EMBL/GenBank/DDBJ whole genome shotgun (WGS) entry which is preliminary data.</text>
</comment>
<name>A0A1X0QDC8_9MICR</name>
<dbReference type="Proteomes" id="UP000192356">
    <property type="component" value="Unassembled WGS sequence"/>
</dbReference>
<gene>
    <name evidence="1" type="ORF">HERIO_470</name>
</gene>
<protein>
    <submittedName>
        <fullName evidence="1">Uncharacterized protein</fullName>
    </submittedName>
</protein>
<evidence type="ECO:0000313" key="1">
    <source>
        <dbReference type="EMBL" id="ORD97684.1"/>
    </source>
</evidence>
<accession>A0A1X0QDC8</accession>
<evidence type="ECO:0000313" key="2">
    <source>
        <dbReference type="Proteomes" id="UP000192356"/>
    </source>
</evidence>
<dbReference type="VEuPathDB" id="MicrosporidiaDB:HERIO_470"/>
<dbReference type="EMBL" id="LVKB01000014">
    <property type="protein sequence ID" value="ORD97684.1"/>
    <property type="molecule type" value="Genomic_DNA"/>
</dbReference>
<organism evidence="1 2">
    <name type="scientific">Hepatospora eriocheir</name>
    <dbReference type="NCBI Taxonomy" id="1081669"/>
    <lineage>
        <taxon>Eukaryota</taxon>
        <taxon>Fungi</taxon>
        <taxon>Fungi incertae sedis</taxon>
        <taxon>Microsporidia</taxon>
        <taxon>Hepatosporidae</taxon>
        <taxon>Hepatospora</taxon>
    </lineage>
</organism>
<proteinExistence type="predicted"/>